<evidence type="ECO:0000256" key="1">
    <source>
        <dbReference type="PROSITE-ProRule" id="PRU00649"/>
    </source>
</evidence>
<feature type="compositionally biased region" description="Polar residues" evidence="2">
    <location>
        <begin position="115"/>
        <end position="133"/>
    </location>
</feature>
<feature type="compositionally biased region" description="Low complexity" evidence="2">
    <location>
        <begin position="43"/>
        <end position="54"/>
    </location>
</feature>
<dbReference type="Proteomes" id="UP000276991">
    <property type="component" value="Unassembled WGS sequence"/>
</dbReference>
<dbReference type="InterPro" id="IPR017923">
    <property type="entry name" value="TFIIS_N"/>
</dbReference>
<gene>
    <name evidence="4" type="ORF">NAV_LOCUS41</name>
</gene>
<evidence type="ECO:0000313" key="4">
    <source>
        <dbReference type="EMBL" id="VBB25211.1"/>
    </source>
</evidence>
<evidence type="ECO:0000313" key="5">
    <source>
        <dbReference type="Proteomes" id="UP000276991"/>
    </source>
</evidence>
<dbReference type="AlphaFoldDB" id="A0A498S631"/>
<evidence type="ECO:0000256" key="2">
    <source>
        <dbReference type="SAM" id="MobiDB-lite"/>
    </source>
</evidence>
<sequence length="460" mass="49656">MTRIGAVVNDIRKKVAQSAPELSKRCRSLIKCWQKLAEPKPASSGSSSTNGTPSYASPAIRKGLTPGTPAKGPRGISGGSSCLTPAGNSRLTPLSSSVVTPSGSSGSRSTAASPTVSNGRTVTPYQGSGQEMSPNAAEPGIIRKSHTIGTDLAIKAVEGSLLSGGEIIRNGKRKGEYTATPDLGITNGLNAAKRLHYSSASVSPVIPHQSLLAARRADVKSTSELVAQLTENLPGYLAINISQNRNPIRNECNDNEGQASVLYNTSVAFHVIPDYLLKNTGQTSRTLFALQTETSKKKEKRSRSKKDKEGRIKGQSVADEKVITVGSEKQVFCNLEFEYIAELTIFRASTSAVGNVESVLASNISNSDPSTSKMVVPMRNGKYDWYAMLPSLETLRNRVHFRSKPSSNQRKSYIMNVLGRKVLALPYIDVGLPDFLEYQFPKPERFYAEENFIYGAPRPN</sequence>
<dbReference type="OrthoDB" id="550309at2759"/>
<dbReference type="Gene3D" id="1.20.930.10">
    <property type="entry name" value="Conserved domain common to transcription factors TFIIS, elongin A, CRSP70"/>
    <property type="match status" value="1"/>
</dbReference>
<protein>
    <recommendedName>
        <fullName evidence="3">TFIIS N-terminal domain-containing protein</fullName>
    </recommendedName>
</protein>
<comment type="subcellular location">
    <subcellularLocation>
        <location evidence="1">Nucleus</location>
    </subcellularLocation>
</comment>
<feature type="region of interest" description="Disordered" evidence="2">
    <location>
        <begin position="37"/>
        <end position="137"/>
    </location>
</feature>
<dbReference type="PROSITE" id="PS51319">
    <property type="entry name" value="TFIIS_N"/>
    <property type="match status" value="1"/>
</dbReference>
<evidence type="ECO:0000259" key="3">
    <source>
        <dbReference type="PROSITE" id="PS51319"/>
    </source>
</evidence>
<dbReference type="Pfam" id="PF08711">
    <property type="entry name" value="Med26"/>
    <property type="match status" value="1"/>
</dbReference>
<feature type="compositionally biased region" description="Low complexity" evidence="2">
    <location>
        <begin position="95"/>
        <end position="114"/>
    </location>
</feature>
<keyword evidence="1" id="KW-0539">Nucleus</keyword>
<dbReference type="SUPFAM" id="SSF47676">
    <property type="entry name" value="Conserved domain common to transcription factors TFIIS, elongin A, CRSP70"/>
    <property type="match status" value="1"/>
</dbReference>
<dbReference type="EMBL" id="UPTC01000002">
    <property type="protein sequence ID" value="VBB25211.1"/>
    <property type="molecule type" value="Genomic_DNA"/>
</dbReference>
<feature type="region of interest" description="Disordered" evidence="2">
    <location>
        <begin position="292"/>
        <end position="313"/>
    </location>
</feature>
<reference evidence="4 5" key="1">
    <citation type="submission" date="2018-08" db="EMBL/GenBank/DDBJ databases">
        <authorList>
            <person name="Laetsch R D."/>
            <person name="Stevens L."/>
            <person name="Kumar S."/>
            <person name="Blaxter L. M."/>
        </authorList>
    </citation>
    <scope>NUCLEOTIDE SEQUENCE [LARGE SCALE GENOMIC DNA]</scope>
</reference>
<feature type="compositionally biased region" description="Polar residues" evidence="2">
    <location>
        <begin position="79"/>
        <end position="94"/>
    </location>
</feature>
<keyword evidence="5" id="KW-1185">Reference proteome</keyword>
<dbReference type="GO" id="GO:0005634">
    <property type="term" value="C:nucleus"/>
    <property type="evidence" value="ECO:0007669"/>
    <property type="project" value="UniProtKB-SubCell"/>
</dbReference>
<organism evidence="4 5">
    <name type="scientific">Acanthocheilonema viteae</name>
    <name type="common">Filarial nematode worm</name>
    <name type="synonym">Dipetalonema viteae</name>
    <dbReference type="NCBI Taxonomy" id="6277"/>
    <lineage>
        <taxon>Eukaryota</taxon>
        <taxon>Metazoa</taxon>
        <taxon>Ecdysozoa</taxon>
        <taxon>Nematoda</taxon>
        <taxon>Chromadorea</taxon>
        <taxon>Rhabditida</taxon>
        <taxon>Spirurina</taxon>
        <taxon>Spiruromorpha</taxon>
        <taxon>Filarioidea</taxon>
        <taxon>Onchocercidae</taxon>
        <taxon>Acanthocheilonema</taxon>
    </lineage>
</organism>
<feature type="domain" description="TFIIS N-terminal" evidence="3">
    <location>
        <begin position="1"/>
        <end position="40"/>
    </location>
</feature>
<dbReference type="STRING" id="6277.A0A498S631"/>
<accession>A0A498S631</accession>
<dbReference type="InterPro" id="IPR035441">
    <property type="entry name" value="TFIIS/LEDGF_dom_sf"/>
</dbReference>
<proteinExistence type="predicted"/>
<name>A0A498S631_ACAVI</name>